<evidence type="ECO:0000256" key="1">
    <source>
        <dbReference type="SAM" id="Phobius"/>
    </source>
</evidence>
<keyword evidence="1" id="KW-0812">Transmembrane</keyword>
<proteinExistence type="predicted"/>
<dbReference type="AlphaFoldDB" id="S8DR56"/>
<comment type="caution">
    <text evidence="2">The sequence shown here is derived from an EMBL/GenBank/DDBJ whole genome shotgun (WGS) entry which is preliminary data.</text>
</comment>
<evidence type="ECO:0000313" key="2">
    <source>
        <dbReference type="EMBL" id="EPS65583.1"/>
    </source>
</evidence>
<protein>
    <submittedName>
        <fullName evidence="2">Uncharacterized protein</fullName>
    </submittedName>
</protein>
<reference evidence="2 3" key="1">
    <citation type="journal article" date="2013" name="BMC Genomics">
        <title>The miniature genome of a carnivorous plant Genlisea aurea contains a low number of genes and short non-coding sequences.</title>
        <authorList>
            <person name="Leushkin E.V."/>
            <person name="Sutormin R.A."/>
            <person name="Nabieva E.R."/>
            <person name="Penin A.A."/>
            <person name="Kondrashov A.S."/>
            <person name="Logacheva M.D."/>
        </authorList>
    </citation>
    <scope>NUCLEOTIDE SEQUENCE [LARGE SCALE GENOMIC DNA]</scope>
</reference>
<name>S8DR56_9LAMI</name>
<feature type="transmembrane region" description="Helical" evidence="1">
    <location>
        <begin position="12"/>
        <end position="29"/>
    </location>
</feature>
<dbReference type="PANTHER" id="PTHR33564">
    <property type="entry name" value="TRANSMEMBRANE PROTEIN"/>
    <property type="match status" value="1"/>
</dbReference>
<dbReference type="Proteomes" id="UP000015453">
    <property type="component" value="Unassembled WGS sequence"/>
</dbReference>
<dbReference type="PANTHER" id="PTHR33564:SF11">
    <property type="entry name" value="OS06G0604600 PROTEIN"/>
    <property type="match status" value="1"/>
</dbReference>
<keyword evidence="1" id="KW-1133">Transmembrane helix</keyword>
<gene>
    <name evidence="2" type="ORF">M569_09199</name>
</gene>
<evidence type="ECO:0000313" key="3">
    <source>
        <dbReference type="Proteomes" id="UP000015453"/>
    </source>
</evidence>
<dbReference type="OrthoDB" id="695890at2759"/>
<organism evidence="2 3">
    <name type="scientific">Genlisea aurea</name>
    <dbReference type="NCBI Taxonomy" id="192259"/>
    <lineage>
        <taxon>Eukaryota</taxon>
        <taxon>Viridiplantae</taxon>
        <taxon>Streptophyta</taxon>
        <taxon>Embryophyta</taxon>
        <taxon>Tracheophyta</taxon>
        <taxon>Spermatophyta</taxon>
        <taxon>Magnoliopsida</taxon>
        <taxon>eudicotyledons</taxon>
        <taxon>Gunneridae</taxon>
        <taxon>Pentapetalae</taxon>
        <taxon>asterids</taxon>
        <taxon>lamiids</taxon>
        <taxon>Lamiales</taxon>
        <taxon>Lentibulariaceae</taxon>
        <taxon>Genlisea</taxon>
    </lineage>
</organism>
<accession>S8DR56</accession>
<dbReference type="EMBL" id="AUSU01004142">
    <property type="protein sequence ID" value="EPS65583.1"/>
    <property type="molecule type" value="Genomic_DNA"/>
</dbReference>
<keyword evidence="3" id="KW-1185">Reference proteome</keyword>
<sequence>MSSISTCQGVVFATAMAISAGTLILFDLFKDKKVLPGDLNPPLKSCLSSSGWKRMRMKKKKKRVRFAEVAEEGGEIRHCCTEEEEEGLMTMMMMMKKKKKLPLNHVALYSGIMRDRVARRIQFS</sequence>
<keyword evidence="1" id="KW-0472">Membrane</keyword>